<evidence type="ECO:0000313" key="9">
    <source>
        <dbReference type="EMBL" id="CEH14927.1"/>
    </source>
</evidence>
<keyword evidence="3 7" id="KW-0812">Transmembrane</keyword>
<feature type="transmembrane region" description="Helical" evidence="7">
    <location>
        <begin position="236"/>
        <end position="254"/>
    </location>
</feature>
<dbReference type="Pfam" id="PF07690">
    <property type="entry name" value="MFS_1"/>
    <property type="match status" value="2"/>
</dbReference>
<feature type="transmembrane region" description="Helical" evidence="7">
    <location>
        <begin position="101"/>
        <end position="121"/>
    </location>
</feature>
<feature type="transmembrane region" description="Helical" evidence="7">
    <location>
        <begin position="302"/>
        <end position="322"/>
    </location>
</feature>
<dbReference type="Gene3D" id="1.20.1250.20">
    <property type="entry name" value="MFS general substrate transporter like domains"/>
    <property type="match status" value="1"/>
</dbReference>
<feature type="domain" description="Major facilitator superfamily (MFS) profile" evidence="8">
    <location>
        <begin position="1"/>
        <end position="397"/>
    </location>
</feature>
<evidence type="ECO:0000256" key="3">
    <source>
        <dbReference type="ARBA" id="ARBA00022692"/>
    </source>
</evidence>
<dbReference type="GO" id="GO:0012505">
    <property type="term" value="C:endomembrane system"/>
    <property type="evidence" value="ECO:0007669"/>
    <property type="project" value="UniProtKB-SubCell"/>
</dbReference>
<dbReference type="Proteomes" id="UP000054845">
    <property type="component" value="Unassembled WGS sequence"/>
</dbReference>
<sequence>MHSFSIGTASGGPLGGLLAETLGWRWSFLSQVPLLLTAYITIVFMLHLPKLPKEEDEAEAVAQTAPVATNDQARSDHPSEARTAPAHAEVRIVPLWKLLDLPGTLLLTISLLCLISGLTLISSSRLPISDSKVIACFVSFAVLTSVFLLYEGTVAKRTGAVLPMRLFNSRTVICAAGFYLTSNVAFQGFIFHMPIYFQAGRLYTSTQTGLQMLPLSVNTAISALFAGFYLRKTGRYWNVLQICNLITFSTLAIYTTFDIHTSKLKLYASIIPNGIGAASFTIVLVALTTALPHRDQASANGLIYLCRGLGSVLGLSLSGALFQDRVANELHARIRGPGSAEIIEKLRRDILFIRKLDPVTQLQARESFILAFRTVARVSTAAFACCVILSLWLPEHTLSKTQKPDSEQQPDEARAHAATSTNERQEDSPA</sequence>
<evidence type="ECO:0000256" key="1">
    <source>
        <dbReference type="ARBA" id="ARBA00004127"/>
    </source>
</evidence>
<evidence type="ECO:0000256" key="5">
    <source>
        <dbReference type="ARBA" id="ARBA00023136"/>
    </source>
</evidence>
<feature type="transmembrane region" description="Helical" evidence="7">
    <location>
        <begin position="212"/>
        <end position="230"/>
    </location>
</feature>
<dbReference type="Gene3D" id="1.20.1720.10">
    <property type="entry name" value="Multidrug resistance protein D"/>
    <property type="match status" value="1"/>
</dbReference>
<evidence type="ECO:0000256" key="4">
    <source>
        <dbReference type="ARBA" id="ARBA00022989"/>
    </source>
</evidence>
<dbReference type="GO" id="GO:0005886">
    <property type="term" value="C:plasma membrane"/>
    <property type="evidence" value="ECO:0007669"/>
    <property type="project" value="TreeGrafter"/>
</dbReference>
<evidence type="ECO:0000256" key="6">
    <source>
        <dbReference type="SAM" id="MobiDB-lite"/>
    </source>
</evidence>
<evidence type="ECO:0000256" key="7">
    <source>
        <dbReference type="SAM" id="Phobius"/>
    </source>
</evidence>
<proteinExistence type="predicted"/>
<keyword evidence="5 7" id="KW-0472">Membrane</keyword>
<feature type="region of interest" description="Disordered" evidence="6">
    <location>
        <begin position="399"/>
        <end position="430"/>
    </location>
</feature>
<organism evidence="9 10">
    <name type="scientific">Ceraceosorus bombacis</name>
    <dbReference type="NCBI Taxonomy" id="401625"/>
    <lineage>
        <taxon>Eukaryota</taxon>
        <taxon>Fungi</taxon>
        <taxon>Dikarya</taxon>
        <taxon>Basidiomycota</taxon>
        <taxon>Ustilaginomycotina</taxon>
        <taxon>Exobasidiomycetes</taxon>
        <taxon>Ceraceosorales</taxon>
        <taxon>Ceraceosoraceae</taxon>
        <taxon>Ceraceosorus</taxon>
    </lineage>
</organism>
<feature type="transmembrane region" description="Helical" evidence="7">
    <location>
        <begin position="375"/>
        <end position="393"/>
    </location>
</feature>
<feature type="transmembrane region" description="Helical" evidence="7">
    <location>
        <begin position="28"/>
        <end position="48"/>
    </location>
</feature>
<dbReference type="InterPro" id="IPR036259">
    <property type="entry name" value="MFS_trans_sf"/>
</dbReference>
<dbReference type="InterPro" id="IPR020846">
    <property type="entry name" value="MFS_dom"/>
</dbReference>
<keyword evidence="10" id="KW-1185">Reference proteome</keyword>
<protein>
    <submittedName>
        <fullName evidence="9">Predicted transporter (Major facilitator superfamily)</fullName>
    </submittedName>
</protein>
<evidence type="ECO:0000313" key="10">
    <source>
        <dbReference type="Proteomes" id="UP000054845"/>
    </source>
</evidence>
<dbReference type="PANTHER" id="PTHR23501:SF191">
    <property type="entry name" value="VACUOLAR BASIC AMINO ACID TRANSPORTER 4"/>
    <property type="match status" value="1"/>
</dbReference>
<reference evidence="9 10" key="1">
    <citation type="submission" date="2014-09" db="EMBL/GenBank/DDBJ databases">
        <authorList>
            <person name="Magalhaes I.L.F."/>
            <person name="Oliveira U."/>
            <person name="Santos F.R."/>
            <person name="Vidigal T.H.D.A."/>
            <person name="Brescovit A.D."/>
            <person name="Santos A.J."/>
        </authorList>
    </citation>
    <scope>NUCLEOTIDE SEQUENCE [LARGE SCALE GENOMIC DNA]</scope>
</reference>
<dbReference type="SUPFAM" id="SSF103473">
    <property type="entry name" value="MFS general substrate transporter"/>
    <property type="match status" value="1"/>
</dbReference>
<dbReference type="PROSITE" id="PS50850">
    <property type="entry name" value="MFS"/>
    <property type="match status" value="1"/>
</dbReference>
<evidence type="ECO:0000256" key="2">
    <source>
        <dbReference type="ARBA" id="ARBA00022448"/>
    </source>
</evidence>
<feature type="transmembrane region" description="Helical" evidence="7">
    <location>
        <begin position="266"/>
        <end position="290"/>
    </location>
</feature>
<accession>A0A0P1BH44</accession>
<name>A0A0P1BH44_9BASI</name>
<feature type="region of interest" description="Disordered" evidence="6">
    <location>
        <begin position="59"/>
        <end position="85"/>
    </location>
</feature>
<evidence type="ECO:0000259" key="8">
    <source>
        <dbReference type="PROSITE" id="PS50850"/>
    </source>
</evidence>
<dbReference type="AlphaFoldDB" id="A0A0P1BH44"/>
<dbReference type="EMBL" id="CCYA01000250">
    <property type="protein sequence ID" value="CEH14927.1"/>
    <property type="molecule type" value="Genomic_DNA"/>
</dbReference>
<feature type="compositionally biased region" description="Basic and acidic residues" evidence="6">
    <location>
        <begin position="402"/>
        <end position="415"/>
    </location>
</feature>
<dbReference type="GO" id="GO:0015174">
    <property type="term" value="F:basic amino acid transmembrane transporter activity"/>
    <property type="evidence" value="ECO:0007669"/>
    <property type="project" value="TreeGrafter"/>
</dbReference>
<dbReference type="OrthoDB" id="3437016at2759"/>
<dbReference type="InterPro" id="IPR011701">
    <property type="entry name" value="MFS"/>
</dbReference>
<keyword evidence="4 7" id="KW-1133">Transmembrane helix</keyword>
<feature type="transmembrane region" description="Helical" evidence="7">
    <location>
        <begin position="170"/>
        <end position="191"/>
    </location>
</feature>
<keyword evidence="2" id="KW-0813">Transport</keyword>
<feature type="transmembrane region" description="Helical" evidence="7">
    <location>
        <begin position="133"/>
        <end position="150"/>
    </location>
</feature>
<dbReference type="PANTHER" id="PTHR23501">
    <property type="entry name" value="MAJOR FACILITATOR SUPERFAMILY"/>
    <property type="match status" value="1"/>
</dbReference>
<comment type="subcellular location">
    <subcellularLocation>
        <location evidence="1">Endomembrane system</location>
        <topology evidence="1">Multi-pass membrane protein</topology>
    </subcellularLocation>
</comment>
<dbReference type="GO" id="GO:0000329">
    <property type="term" value="C:fungal-type vacuole membrane"/>
    <property type="evidence" value="ECO:0007669"/>
    <property type="project" value="TreeGrafter"/>
</dbReference>
<dbReference type="STRING" id="401625.A0A0P1BH44"/>